<organism evidence="3 4">
    <name type="scientific">Catenibacillus scindens</name>
    <dbReference type="NCBI Taxonomy" id="673271"/>
    <lineage>
        <taxon>Bacteria</taxon>
        <taxon>Bacillati</taxon>
        <taxon>Bacillota</taxon>
        <taxon>Clostridia</taxon>
        <taxon>Lachnospirales</taxon>
        <taxon>Lachnospiraceae</taxon>
        <taxon>Catenibacillus</taxon>
    </lineage>
</organism>
<feature type="domain" description="GmrSD restriction endonucleases C-terminal" evidence="2">
    <location>
        <begin position="433"/>
        <end position="565"/>
    </location>
</feature>
<evidence type="ECO:0000313" key="4">
    <source>
        <dbReference type="Proteomes" id="UP000543642"/>
    </source>
</evidence>
<reference evidence="3 4" key="1">
    <citation type="submission" date="2020-08" db="EMBL/GenBank/DDBJ databases">
        <title>Genomic Encyclopedia of Type Strains, Phase IV (KMG-IV): sequencing the most valuable type-strain genomes for metagenomic binning, comparative biology and taxonomic classification.</title>
        <authorList>
            <person name="Goeker M."/>
        </authorList>
    </citation>
    <scope>NUCLEOTIDE SEQUENCE [LARGE SCALE GENOMIC DNA]</scope>
    <source>
        <strain evidence="3 4">DSM 106146</strain>
    </source>
</reference>
<accession>A0A7W8HB95</accession>
<dbReference type="EMBL" id="JACHFW010000005">
    <property type="protein sequence ID" value="MBB5264575.1"/>
    <property type="molecule type" value="Genomic_DNA"/>
</dbReference>
<protein>
    <submittedName>
        <fullName evidence="3">Uncharacterized protein with ParB-like and HNH nuclease domain</fullName>
    </submittedName>
</protein>
<keyword evidence="4" id="KW-1185">Reference proteome</keyword>
<dbReference type="PANTHER" id="PTHR35149:SF2">
    <property type="entry name" value="DUF262 DOMAIN-CONTAINING PROTEIN"/>
    <property type="match status" value="1"/>
</dbReference>
<dbReference type="Pfam" id="PF07510">
    <property type="entry name" value="GmrSD_C"/>
    <property type="match status" value="1"/>
</dbReference>
<dbReference type="InterPro" id="IPR004919">
    <property type="entry name" value="GmrSD_N"/>
</dbReference>
<dbReference type="InterPro" id="IPR011089">
    <property type="entry name" value="GmrSD_C"/>
</dbReference>
<dbReference type="AlphaFoldDB" id="A0A7W8HB95"/>
<evidence type="ECO:0000259" key="1">
    <source>
        <dbReference type="Pfam" id="PF03235"/>
    </source>
</evidence>
<feature type="domain" description="GmrSD restriction endonucleases N-terminal" evidence="1">
    <location>
        <begin position="12"/>
        <end position="238"/>
    </location>
</feature>
<dbReference type="Proteomes" id="UP000543642">
    <property type="component" value="Unassembled WGS sequence"/>
</dbReference>
<sequence length="582" mass="68688">MSKLNIDQKSVRTLFSDKKSDFLIPDYQRPYAWGEKECQTLWDDLFLFAFPESNCDKFNSESDEYFLGPIVTFKNDDGKMEIIDGQQRLTTLMLLLRAFYEKYGSMRNDKAVKTSKFIEQCIWKTDEFGDPDKSALKIDSEVATDKDKEEFLNILKTGTLTEKEKSSYANNYRFFQQKIAEFLNTYPDWFSFFPIRIINNCILLPIEAESQDTALRIFSTLNDRGKPLSDADIFKAQFYKYYSNKGEKEQFIRRWKELEVLCDSIFHPMTGTPMDELFTRYMYYERAKQGIKSSTTEALRKFYEKNAYALLKNDQTFDNLIDLAYFWNDVQNQSIERFSDRILRKLFVLNYAPNGMWTYFVSVYYMANRDSQGMLEDEKFYKFLNKITAFIWAYAITNPGVNALRTPVFAEMINVVNDRPVSFMEYQFGTQQLQNAFNNYVFSNNRAITKSILTWWAFQNPEQELLSLETTLEIEHIFSKNRQDKEHSLSNPRNLESLGNKVLLEKRINIRASDYRFSDKVKYYIGFENSRKQKKAGTRIKELLELAENVCDFTEADIAQRNAKIIFSFIEFMHSNALLDEN</sequence>
<comment type="caution">
    <text evidence="3">The sequence shown here is derived from an EMBL/GenBank/DDBJ whole genome shotgun (WGS) entry which is preliminary data.</text>
</comment>
<gene>
    <name evidence="3" type="ORF">HNP82_001702</name>
</gene>
<evidence type="ECO:0000313" key="3">
    <source>
        <dbReference type="EMBL" id="MBB5264575.1"/>
    </source>
</evidence>
<dbReference type="Pfam" id="PF03235">
    <property type="entry name" value="GmrSD_N"/>
    <property type="match status" value="1"/>
</dbReference>
<dbReference type="PANTHER" id="PTHR35149">
    <property type="entry name" value="SLL5132 PROTEIN"/>
    <property type="match status" value="1"/>
</dbReference>
<dbReference type="RefSeq" id="WP_183773252.1">
    <property type="nucleotide sequence ID" value="NZ_JACHFW010000005.1"/>
</dbReference>
<name>A0A7W8HB95_9FIRM</name>
<proteinExistence type="predicted"/>
<evidence type="ECO:0000259" key="2">
    <source>
        <dbReference type="Pfam" id="PF07510"/>
    </source>
</evidence>